<dbReference type="STRING" id="530584.SAMN05421630_106332"/>
<organism evidence="2 3">
    <name type="scientific">Prauserella marina</name>
    <dbReference type="NCBI Taxonomy" id="530584"/>
    <lineage>
        <taxon>Bacteria</taxon>
        <taxon>Bacillati</taxon>
        <taxon>Actinomycetota</taxon>
        <taxon>Actinomycetes</taxon>
        <taxon>Pseudonocardiales</taxon>
        <taxon>Pseudonocardiaceae</taxon>
        <taxon>Prauserella</taxon>
    </lineage>
</organism>
<dbReference type="AlphaFoldDB" id="A0A222VXW6"/>
<dbReference type="InterPro" id="IPR028994">
    <property type="entry name" value="Integrin_alpha_N"/>
</dbReference>
<evidence type="ECO:0000313" key="3">
    <source>
        <dbReference type="Proteomes" id="UP000199494"/>
    </source>
</evidence>
<feature type="compositionally biased region" description="Low complexity" evidence="1">
    <location>
        <begin position="1"/>
        <end position="20"/>
    </location>
</feature>
<sequence length="231" mass="23900">MWVDESGGADATDTTGTSDEMTITVEGEDYSADVNFDIDEDGTQDTAVIEHEDGSLQAFVDVDGDGHADEYIQLDAQGQTLAYAEYDEASGDWVSTEEGAPPGDDTDTQTGSGGTITADMPDGDMEVGPATIDTNDDGVNDTATVTDEQGNTYAFTDEDGDGQADVAVVVDSTGNSVTYEHTGDGEWTEQGTAPAGTGSDSDSLWGGGDQDTAVEGVARIDSGTGLWMSQN</sequence>
<dbReference type="SUPFAM" id="SSF69318">
    <property type="entry name" value="Integrin alpha N-terminal domain"/>
    <property type="match status" value="1"/>
</dbReference>
<accession>A0A222VXW6</accession>
<feature type="region of interest" description="Disordered" evidence="1">
    <location>
        <begin position="176"/>
        <end position="231"/>
    </location>
</feature>
<name>A0A222VXW6_9PSEU</name>
<keyword evidence="3" id="KW-1185">Reference proteome</keyword>
<dbReference type="Proteomes" id="UP000199494">
    <property type="component" value="Unassembled WGS sequence"/>
</dbReference>
<proteinExistence type="predicted"/>
<evidence type="ECO:0000313" key="2">
    <source>
        <dbReference type="EMBL" id="SDD19292.1"/>
    </source>
</evidence>
<dbReference type="KEGG" id="pmad:BAY61_31300"/>
<protein>
    <submittedName>
        <fullName evidence="2">Uncharacterized protein</fullName>
    </submittedName>
</protein>
<dbReference type="EMBL" id="FMZE01000006">
    <property type="protein sequence ID" value="SDD19292.1"/>
    <property type="molecule type" value="Genomic_DNA"/>
</dbReference>
<feature type="region of interest" description="Disordered" evidence="1">
    <location>
        <begin position="93"/>
        <end position="123"/>
    </location>
</feature>
<dbReference type="RefSeq" id="WP_091806165.1">
    <property type="nucleotide sequence ID" value="NZ_CP016353.1"/>
</dbReference>
<evidence type="ECO:0000256" key="1">
    <source>
        <dbReference type="SAM" id="MobiDB-lite"/>
    </source>
</evidence>
<feature type="region of interest" description="Disordered" evidence="1">
    <location>
        <begin position="1"/>
        <end position="21"/>
    </location>
</feature>
<reference evidence="2 3" key="1">
    <citation type="submission" date="2016-10" db="EMBL/GenBank/DDBJ databases">
        <authorList>
            <person name="de Groot N.N."/>
        </authorList>
    </citation>
    <scope>NUCLEOTIDE SEQUENCE [LARGE SCALE GENOMIC DNA]</scope>
    <source>
        <strain evidence="2 3">CGMCC 4.5506</strain>
    </source>
</reference>
<dbReference type="OrthoDB" id="3371160at2"/>
<gene>
    <name evidence="2" type="ORF">SAMN05421630_106332</name>
</gene>